<dbReference type="RefSeq" id="WP_047262527.1">
    <property type="nucleotide sequence ID" value="NZ_CP011542.1"/>
</dbReference>
<dbReference type="Gene3D" id="3.40.50.2000">
    <property type="entry name" value="Glycogen Phosphorylase B"/>
    <property type="match status" value="2"/>
</dbReference>
<dbReference type="OrthoDB" id="9808602at2"/>
<evidence type="ECO:0000256" key="1">
    <source>
        <dbReference type="ARBA" id="ARBA00022676"/>
    </source>
</evidence>
<proteinExistence type="predicted"/>
<feature type="domain" description="Glycosyl transferase family 1" evidence="3">
    <location>
        <begin position="181"/>
        <end position="352"/>
    </location>
</feature>
<dbReference type="GO" id="GO:0016758">
    <property type="term" value="F:hexosyltransferase activity"/>
    <property type="evidence" value="ECO:0007669"/>
    <property type="project" value="TreeGrafter"/>
</dbReference>
<dbReference type="Pfam" id="PF13439">
    <property type="entry name" value="Glyco_transf_4"/>
    <property type="match status" value="1"/>
</dbReference>
<accession>A0A0G3H153</accession>
<dbReference type="InterPro" id="IPR028098">
    <property type="entry name" value="Glyco_trans_4-like_N"/>
</dbReference>
<reference evidence="6" key="2">
    <citation type="submission" date="2015-05" db="EMBL/GenBank/DDBJ databases">
        <title>Complete genome sequence of Corynebacterium mustelae DSM 45274, isolated from various tissues of a male ferret with lethal sepsis.</title>
        <authorList>
            <person name="Ruckert C."/>
            <person name="Albersmeier A."/>
            <person name="Winkler A."/>
            <person name="Tauch A."/>
        </authorList>
    </citation>
    <scope>NUCLEOTIDE SEQUENCE [LARGE SCALE GENOMIC DNA]</scope>
    <source>
        <strain evidence="6">DSM 45274</strain>
    </source>
</reference>
<dbReference type="InterPro" id="IPR050194">
    <property type="entry name" value="Glycosyltransferase_grp1"/>
</dbReference>
<dbReference type="EC" id="2.4.1.-" evidence="5"/>
<organism evidence="5 6">
    <name type="scientific">Corynebacterium mustelae</name>
    <dbReference type="NCBI Taxonomy" id="571915"/>
    <lineage>
        <taxon>Bacteria</taxon>
        <taxon>Bacillati</taxon>
        <taxon>Actinomycetota</taxon>
        <taxon>Actinomycetes</taxon>
        <taxon>Mycobacteriales</taxon>
        <taxon>Corynebacteriaceae</taxon>
        <taxon>Corynebacterium</taxon>
    </lineage>
</organism>
<protein>
    <submittedName>
        <fullName evidence="5">Glycosyltransferase</fullName>
        <ecNumber evidence="5">2.4.1.-</ecNumber>
    </submittedName>
</protein>
<name>A0A0G3H153_9CORY</name>
<reference evidence="5 6" key="1">
    <citation type="journal article" date="2015" name="Genome Announc.">
        <title>Complete Genome Sequence of the Type Strain Corynebacterium mustelae DSM 45274, Isolated from Various Tissues of a Male Ferret with Lethal Sepsis.</title>
        <authorList>
            <person name="Ruckert C."/>
            <person name="Eimer J."/>
            <person name="Winkler A."/>
            <person name="Tauch A."/>
        </authorList>
    </citation>
    <scope>NUCLEOTIDE SEQUENCE [LARGE SCALE GENOMIC DNA]</scope>
    <source>
        <strain evidence="5 6">DSM 45274</strain>
    </source>
</reference>
<keyword evidence="2 5" id="KW-0808">Transferase</keyword>
<evidence type="ECO:0000256" key="2">
    <source>
        <dbReference type="ARBA" id="ARBA00022679"/>
    </source>
</evidence>
<dbReference type="CDD" id="cd03801">
    <property type="entry name" value="GT4_PimA-like"/>
    <property type="match status" value="1"/>
</dbReference>
<dbReference type="Pfam" id="PF00534">
    <property type="entry name" value="Glycos_transf_1"/>
    <property type="match status" value="1"/>
</dbReference>
<dbReference type="PATRIC" id="fig|571915.4.peg.2336"/>
<dbReference type="Proteomes" id="UP000035199">
    <property type="component" value="Chromosome"/>
</dbReference>
<dbReference type="FunFam" id="3.40.50.2000:FF:000115">
    <property type="entry name" value="Alpha-(1-6)-phosphatidylinositol monomannoside mannosyltransferase"/>
    <property type="match status" value="1"/>
</dbReference>
<dbReference type="SUPFAM" id="SSF53756">
    <property type="entry name" value="UDP-Glycosyltransferase/glycogen phosphorylase"/>
    <property type="match status" value="1"/>
</dbReference>
<evidence type="ECO:0000259" key="4">
    <source>
        <dbReference type="Pfam" id="PF13439"/>
    </source>
</evidence>
<dbReference type="KEGG" id="cmv:CMUST_10975"/>
<dbReference type="STRING" id="571915.CMUST_10975"/>
<dbReference type="InterPro" id="IPR001296">
    <property type="entry name" value="Glyco_trans_1"/>
</dbReference>
<evidence type="ECO:0000259" key="3">
    <source>
        <dbReference type="Pfam" id="PF00534"/>
    </source>
</evidence>
<dbReference type="GO" id="GO:1901137">
    <property type="term" value="P:carbohydrate derivative biosynthetic process"/>
    <property type="evidence" value="ECO:0007669"/>
    <property type="project" value="UniProtKB-ARBA"/>
</dbReference>
<dbReference type="AlphaFoldDB" id="A0A0G3H153"/>
<keyword evidence="1 5" id="KW-0328">Glycosyltransferase</keyword>
<dbReference type="PANTHER" id="PTHR45947:SF3">
    <property type="entry name" value="SULFOQUINOVOSYL TRANSFERASE SQD2"/>
    <property type="match status" value="1"/>
</dbReference>
<dbReference type="GO" id="GO:1903509">
    <property type="term" value="P:liposaccharide metabolic process"/>
    <property type="evidence" value="ECO:0007669"/>
    <property type="project" value="UniProtKB-ARBA"/>
</dbReference>
<keyword evidence="6" id="KW-1185">Reference proteome</keyword>
<sequence>MRVLLVTNDFPPTIGGIQSYLRDFLFTLNPDNVVVFASTQDEKAARRWDESVPYRIYRWPRRVMLPTPATVRRMREIIQSEHIDVVWFGAAAPLALMARFARAAGAKRVVASTHGHEVGWSMLPGARQLLRVIGRDCDVVTYISDYTLGRFGSAFGSPEFAHLPSGVHLERFAPLSQSEREKTRLRLGLHPAELVVVCVSRLVPRKGQDHLLSVWPEVAAKFPSARLILVGSGPYEARLRQLAKSCPHGSVRFTGRVSEADLVDFVRAADVFAMPCRTRGGGLDVEGLGIVFLEAQAAGIPVIAGDSGGAPETVTVESGIVVEGKSRKQLFDALTLLLSTPSVRSQMSAAGKLHVAKNWTWEIMGRRLQRILFN</sequence>
<feature type="domain" description="Glycosyltransferase subfamily 4-like N-terminal" evidence="4">
    <location>
        <begin position="14"/>
        <end position="171"/>
    </location>
</feature>
<evidence type="ECO:0000313" key="5">
    <source>
        <dbReference type="EMBL" id="AKK06510.1"/>
    </source>
</evidence>
<dbReference type="PANTHER" id="PTHR45947">
    <property type="entry name" value="SULFOQUINOVOSYL TRANSFERASE SQD2"/>
    <property type="match status" value="1"/>
</dbReference>
<dbReference type="EMBL" id="CP011542">
    <property type="protein sequence ID" value="AKK06510.1"/>
    <property type="molecule type" value="Genomic_DNA"/>
</dbReference>
<evidence type="ECO:0000313" key="6">
    <source>
        <dbReference type="Proteomes" id="UP000035199"/>
    </source>
</evidence>
<gene>
    <name evidence="5" type="primary">pimB</name>
    <name evidence="5" type="ORF">CMUST_10975</name>
</gene>